<feature type="compositionally biased region" description="Acidic residues" evidence="8">
    <location>
        <begin position="608"/>
        <end position="624"/>
    </location>
</feature>
<feature type="compositionally biased region" description="Basic and acidic residues" evidence="8">
    <location>
        <begin position="404"/>
        <end position="438"/>
    </location>
</feature>
<dbReference type="PANTHER" id="PTHR24006:SF888">
    <property type="entry name" value="UBIQUITIN CARBOXYL-TERMINAL HYDROLASE 30"/>
    <property type="match status" value="1"/>
</dbReference>
<feature type="region of interest" description="Disordered" evidence="8">
    <location>
        <begin position="601"/>
        <end position="871"/>
    </location>
</feature>
<dbReference type="PANTHER" id="PTHR24006">
    <property type="entry name" value="UBIQUITIN CARBOXYL-TERMINAL HYDROLASE"/>
    <property type="match status" value="1"/>
</dbReference>
<dbReference type="InterPro" id="IPR018200">
    <property type="entry name" value="USP_CS"/>
</dbReference>
<evidence type="ECO:0000256" key="6">
    <source>
        <dbReference type="ARBA" id="ARBA00022801"/>
    </source>
</evidence>
<dbReference type="RefSeq" id="XP_047777691.1">
    <property type="nucleotide sequence ID" value="XM_047926064.1"/>
</dbReference>
<feature type="compositionally biased region" description="Low complexity" evidence="8">
    <location>
        <begin position="740"/>
        <end position="756"/>
    </location>
</feature>
<dbReference type="PROSITE" id="PS00972">
    <property type="entry name" value="USP_1"/>
    <property type="match status" value="1"/>
</dbReference>
<feature type="compositionally biased region" description="Low complexity" evidence="8">
    <location>
        <begin position="814"/>
        <end position="830"/>
    </location>
</feature>
<feature type="compositionally biased region" description="Polar residues" evidence="8">
    <location>
        <begin position="480"/>
        <end position="490"/>
    </location>
</feature>
<dbReference type="Proteomes" id="UP000814176">
    <property type="component" value="Unassembled WGS sequence"/>
</dbReference>
<comment type="similarity">
    <text evidence="2">Belongs to the peptidase C19 family.</text>
</comment>
<keyword evidence="4" id="KW-0645">Protease</keyword>
<feature type="compositionally biased region" description="Polar residues" evidence="8">
    <location>
        <begin position="831"/>
        <end position="841"/>
    </location>
</feature>
<evidence type="ECO:0000313" key="10">
    <source>
        <dbReference type="EMBL" id="KAH9835258.1"/>
    </source>
</evidence>
<evidence type="ECO:0000256" key="2">
    <source>
        <dbReference type="ARBA" id="ARBA00009085"/>
    </source>
</evidence>
<evidence type="ECO:0000313" key="11">
    <source>
        <dbReference type="Proteomes" id="UP000814176"/>
    </source>
</evidence>
<organism evidence="10 11">
    <name type="scientific">Rhodofomes roseus</name>
    <dbReference type="NCBI Taxonomy" id="34475"/>
    <lineage>
        <taxon>Eukaryota</taxon>
        <taxon>Fungi</taxon>
        <taxon>Dikarya</taxon>
        <taxon>Basidiomycota</taxon>
        <taxon>Agaricomycotina</taxon>
        <taxon>Agaricomycetes</taxon>
        <taxon>Polyporales</taxon>
        <taxon>Rhodofomes</taxon>
    </lineage>
</organism>
<feature type="region of interest" description="Disordered" evidence="8">
    <location>
        <begin position="994"/>
        <end position="1030"/>
    </location>
</feature>
<feature type="compositionally biased region" description="Basic residues" evidence="8">
    <location>
        <begin position="181"/>
        <end position="190"/>
    </location>
</feature>
<reference evidence="10 11" key="1">
    <citation type="journal article" date="2021" name="Environ. Microbiol.">
        <title>Gene family expansions and transcriptome signatures uncover fungal adaptations to wood decay.</title>
        <authorList>
            <person name="Hage H."/>
            <person name="Miyauchi S."/>
            <person name="Viragh M."/>
            <person name="Drula E."/>
            <person name="Min B."/>
            <person name="Chaduli D."/>
            <person name="Navarro D."/>
            <person name="Favel A."/>
            <person name="Norest M."/>
            <person name="Lesage-Meessen L."/>
            <person name="Balint B."/>
            <person name="Merenyi Z."/>
            <person name="de Eugenio L."/>
            <person name="Morin E."/>
            <person name="Martinez A.T."/>
            <person name="Baldrian P."/>
            <person name="Stursova M."/>
            <person name="Martinez M.J."/>
            <person name="Novotny C."/>
            <person name="Magnuson J.K."/>
            <person name="Spatafora J.W."/>
            <person name="Maurice S."/>
            <person name="Pangilinan J."/>
            <person name="Andreopoulos W."/>
            <person name="LaButti K."/>
            <person name="Hundley H."/>
            <person name="Na H."/>
            <person name="Kuo A."/>
            <person name="Barry K."/>
            <person name="Lipzen A."/>
            <person name="Henrissat B."/>
            <person name="Riley R."/>
            <person name="Ahrendt S."/>
            <person name="Nagy L.G."/>
            <person name="Grigoriev I.V."/>
            <person name="Martin F."/>
            <person name="Rosso M.N."/>
        </authorList>
    </citation>
    <scope>NUCLEOTIDE SEQUENCE [LARGE SCALE GENOMIC DNA]</scope>
    <source>
        <strain evidence="10 11">CIRM-BRFM 1785</strain>
    </source>
</reference>
<keyword evidence="5" id="KW-0833">Ubl conjugation pathway</keyword>
<keyword evidence="11" id="KW-1185">Reference proteome</keyword>
<evidence type="ECO:0000256" key="3">
    <source>
        <dbReference type="ARBA" id="ARBA00012759"/>
    </source>
</evidence>
<evidence type="ECO:0000256" key="7">
    <source>
        <dbReference type="ARBA" id="ARBA00022807"/>
    </source>
</evidence>
<dbReference type="GeneID" id="72006796"/>
<evidence type="ECO:0000256" key="4">
    <source>
        <dbReference type="ARBA" id="ARBA00022670"/>
    </source>
</evidence>
<name>A0ABQ8KCF4_9APHY</name>
<protein>
    <recommendedName>
        <fullName evidence="3">ubiquitinyl hydrolase 1</fullName>
        <ecNumber evidence="3">3.4.19.12</ecNumber>
    </recommendedName>
</protein>
<evidence type="ECO:0000259" key="9">
    <source>
        <dbReference type="PROSITE" id="PS50235"/>
    </source>
</evidence>
<dbReference type="PROSITE" id="PS00973">
    <property type="entry name" value="USP_2"/>
    <property type="match status" value="1"/>
</dbReference>
<feature type="compositionally biased region" description="Basic and acidic residues" evidence="8">
    <location>
        <begin position="363"/>
        <end position="377"/>
    </location>
</feature>
<feature type="compositionally biased region" description="Acidic residues" evidence="8">
    <location>
        <begin position="346"/>
        <end position="362"/>
    </location>
</feature>
<dbReference type="EMBL" id="JADCUA010000013">
    <property type="protein sequence ID" value="KAH9835258.1"/>
    <property type="molecule type" value="Genomic_DNA"/>
</dbReference>
<dbReference type="InterPro" id="IPR001394">
    <property type="entry name" value="Peptidase_C19_UCH"/>
</dbReference>
<proteinExistence type="inferred from homology"/>
<dbReference type="Gene3D" id="3.90.70.10">
    <property type="entry name" value="Cysteine proteinases"/>
    <property type="match status" value="2"/>
</dbReference>
<feature type="region of interest" description="Disordered" evidence="8">
    <location>
        <begin position="170"/>
        <end position="198"/>
    </location>
</feature>
<feature type="compositionally biased region" description="Low complexity" evidence="8">
    <location>
        <begin position="691"/>
        <end position="702"/>
    </location>
</feature>
<sequence>MMKKKHQPTAQDLYRARKQREEQEKDARLPPGFINHGNTCFMNSTLQGLLATELLHTLVKFQAPPPAVQNTFGSSIVAKRSPQLTNGHGLGGEDDQPWVEDMPLGDVFIDVMRKAWDIQESRTRQTMSPKEVLFTIGKKYDQYMDFRQQDAHEFLRHMLDAMRMEELDVIKKRQPPPLKDSRRRPRRKRTLPPASLTDAGEEKLQSFVDMLFGGHLASILVCEKCKKVSLTYEEFNDLSLSIKPEDYSKDRKRDRFKQFARKLRGPFRQPGPRSSSVPPTDRLRRSIETPTHEEEEPPTNEGPRRRSFEHTTGEDAGREEVAHEEALDEVKDMVPIGGSPPSAAVDDTEAGAEASDEKDEQESDLKGEEGKKDKADPWGRLGRRLSVSVRMGMKALDPGSPSRSVERGRKVRHKDKEKDKDKDREADRTPARVPETEVVRTSVASLGSAYDSGSDAGDQSDTARMRLGSASPTPSPLSNPPITAASSNPRAHNIRRLTGLKAKRKKSMRPPKPSREEQAYLRQLLADVHVASNNPFAALQQAIANGQTHTAAAHAVLTKMGHLPGIEECLRMFTAVEILDGENMVGCHRCWKIAHGLYKPKRPSVTKDDDDDEAASDGEDENEDSGNSGSSDKRDDFDSVIAQKDTASASVETFPSSPDLSGDGRVSPASTSALHSTQSVTSFSDGLSDNTSVVSAPTTVSTGLSRATSDGDRLERLHATGLVGRTKPITYGGLPIPSISTTAPESSPSRSAPSTEDVASEGGGTPRRPPAKLPGASPSDDDLLTPRGRRRSKTPDAFDAESDTSASSYESDTDVSASTSAYSDATSAPSISVSPAQSPRASTDDLPTARPPGTGPPEHAQAGPTSPKISKSKQVILRRMYKRYLIADAPPILVVHLKRFQQTSKTYSVSFSGASGVKKVDEYVSFPEFLDIGPYLAPRREDYGLDEDGKVKVRHTDKEQRRCMYRLYAVVVHIGNMLGGHYIAYTALPPSHFATSPPSTPPAEPPTPGAASASGTEHGHGAKHQQSPPRQWAYISDTVVRLTTIEEVLKAKAYICMYERI</sequence>
<feature type="region of interest" description="Disordered" evidence="8">
    <location>
        <begin position="261"/>
        <end position="516"/>
    </location>
</feature>
<dbReference type="PROSITE" id="PS50235">
    <property type="entry name" value="USP_3"/>
    <property type="match status" value="1"/>
</dbReference>
<feature type="compositionally biased region" description="Basic and acidic residues" evidence="8">
    <location>
        <begin position="281"/>
        <end position="292"/>
    </location>
</feature>
<evidence type="ECO:0000256" key="8">
    <source>
        <dbReference type="SAM" id="MobiDB-lite"/>
    </source>
</evidence>
<dbReference type="Pfam" id="PF00443">
    <property type="entry name" value="UCH"/>
    <property type="match status" value="1"/>
</dbReference>
<feature type="domain" description="USP" evidence="9">
    <location>
        <begin position="31"/>
        <end position="1061"/>
    </location>
</feature>
<dbReference type="SUPFAM" id="SSF54001">
    <property type="entry name" value="Cysteine proteinases"/>
    <property type="match status" value="1"/>
</dbReference>
<evidence type="ECO:0000256" key="5">
    <source>
        <dbReference type="ARBA" id="ARBA00022786"/>
    </source>
</evidence>
<dbReference type="InterPro" id="IPR038765">
    <property type="entry name" value="Papain-like_cys_pep_sf"/>
</dbReference>
<keyword evidence="7" id="KW-0788">Thiol protease</keyword>
<feature type="compositionally biased region" description="Pro residues" evidence="8">
    <location>
        <begin position="998"/>
        <end position="1008"/>
    </location>
</feature>
<dbReference type="InterPro" id="IPR050164">
    <property type="entry name" value="Peptidase_C19"/>
</dbReference>
<gene>
    <name evidence="10" type="ORF">C8Q71DRAFT_811807</name>
</gene>
<keyword evidence="6" id="KW-0378">Hydrolase</keyword>
<dbReference type="InterPro" id="IPR028889">
    <property type="entry name" value="USP"/>
</dbReference>
<feature type="compositionally biased region" description="Basic and acidic residues" evidence="8">
    <location>
        <begin position="709"/>
        <end position="718"/>
    </location>
</feature>
<comment type="caution">
    <text evidence="10">The sequence shown here is derived from an EMBL/GenBank/DDBJ whole genome shotgun (WGS) entry which is preliminary data.</text>
</comment>
<feature type="compositionally biased region" description="Polar residues" evidence="8">
    <location>
        <begin position="645"/>
        <end position="659"/>
    </location>
</feature>
<feature type="compositionally biased region" description="Basic and acidic residues" evidence="8">
    <location>
        <begin position="302"/>
        <end position="332"/>
    </location>
</feature>
<comment type="catalytic activity">
    <reaction evidence="1">
        <text>Thiol-dependent hydrolysis of ester, thioester, amide, peptide and isopeptide bonds formed by the C-terminal Gly of ubiquitin (a 76-residue protein attached to proteins as an intracellular targeting signal).</text>
        <dbReference type="EC" id="3.4.19.12"/>
    </reaction>
</comment>
<evidence type="ECO:0000256" key="1">
    <source>
        <dbReference type="ARBA" id="ARBA00000707"/>
    </source>
</evidence>
<feature type="compositionally biased region" description="Polar residues" evidence="8">
    <location>
        <begin position="668"/>
        <end position="690"/>
    </location>
</feature>
<accession>A0ABQ8KCF4</accession>
<dbReference type="EC" id="3.4.19.12" evidence="3"/>